<comment type="caution">
    <text evidence="10">The sequence shown here is derived from an EMBL/GenBank/DDBJ whole genome shotgun (WGS) entry which is preliminary data.</text>
</comment>
<dbReference type="SMART" id="SM00338">
    <property type="entry name" value="BRLZ"/>
    <property type="match status" value="1"/>
</dbReference>
<evidence type="ECO:0000259" key="9">
    <source>
        <dbReference type="PROSITE" id="PS50217"/>
    </source>
</evidence>
<keyword evidence="3" id="KW-0805">Transcription regulation</keyword>
<feature type="region of interest" description="Disordered" evidence="8">
    <location>
        <begin position="118"/>
        <end position="205"/>
    </location>
</feature>
<dbReference type="InterPro" id="IPR045314">
    <property type="entry name" value="bZIP_plant_GBF1"/>
</dbReference>
<dbReference type="Pfam" id="PF00170">
    <property type="entry name" value="bZIP_1"/>
    <property type="match status" value="1"/>
</dbReference>
<feature type="compositionally biased region" description="Basic and acidic residues" evidence="8">
    <location>
        <begin position="179"/>
        <end position="193"/>
    </location>
</feature>
<dbReference type="InterPro" id="IPR012900">
    <property type="entry name" value="MFMR"/>
</dbReference>
<dbReference type="InterPro" id="IPR044827">
    <property type="entry name" value="GBF-like"/>
</dbReference>
<comment type="subcellular location">
    <subcellularLocation>
        <location evidence="1">Nucleus</location>
    </subcellularLocation>
</comment>
<protein>
    <recommendedName>
        <fullName evidence="9">BZIP domain-containing protein</fullName>
    </recommendedName>
</protein>
<feature type="compositionally biased region" description="Basic and acidic residues" evidence="8">
    <location>
        <begin position="288"/>
        <end position="319"/>
    </location>
</feature>
<feature type="compositionally biased region" description="Basic and acidic residues" evidence="8">
    <location>
        <begin position="1"/>
        <end position="14"/>
    </location>
</feature>
<keyword evidence="11" id="KW-1185">Reference proteome</keyword>
<dbReference type="PANTHER" id="PTHR45967">
    <property type="entry name" value="G-BOX-BINDING FACTOR 3-RELATED"/>
    <property type="match status" value="1"/>
</dbReference>
<dbReference type="CDD" id="cd14702">
    <property type="entry name" value="bZIP_plant_GBF1"/>
    <property type="match status" value="1"/>
</dbReference>
<evidence type="ECO:0000256" key="2">
    <source>
        <dbReference type="ARBA" id="ARBA00007163"/>
    </source>
</evidence>
<gene>
    <name evidence="10" type="ORF">Cgig2_005068</name>
</gene>
<feature type="region of interest" description="Disordered" evidence="8">
    <location>
        <begin position="279"/>
        <end position="319"/>
    </location>
</feature>
<dbReference type="InterPro" id="IPR004827">
    <property type="entry name" value="bZIP"/>
</dbReference>
<dbReference type="GO" id="GO:0005634">
    <property type="term" value="C:nucleus"/>
    <property type="evidence" value="ECO:0007669"/>
    <property type="project" value="UniProtKB-SubCell"/>
</dbReference>
<dbReference type="Gene3D" id="1.20.5.170">
    <property type="match status" value="1"/>
</dbReference>
<feature type="compositionally biased region" description="Low complexity" evidence="8">
    <location>
        <begin position="147"/>
        <end position="157"/>
    </location>
</feature>
<keyword evidence="6" id="KW-0539">Nucleus</keyword>
<dbReference type="GO" id="GO:0000976">
    <property type="term" value="F:transcription cis-regulatory region binding"/>
    <property type="evidence" value="ECO:0007669"/>
    <property type="project" value="UniProtKB-ARBA"/>
</dbReference>
<keyword evidence="5" id="KW-0804">Transcription</keyword>
<dbReference type="Pfam" id="PF07777">
    <property type="entry name" value="MFMR"/>
    <property type="match status" value="1"/>
</dbReference>
<dbReference type="PROSITE" id="PS00036">
    <property type="entry name" value="BZIP_BASIC"/>
    <property type="match status" value="1"/>
</dbReference>
<feature type="coiled-coil region" evidence="7">
    <location>
        <begin position="324"/>
        <end position="388"/>
    </location>
</feature>
<evidence type="ECO:0000256" key="6">
    <source>
        <dbReference type="ARBA" id="ARBA00023242"/>
    </source>
</evidence>
<comment type="similarity">
    <text evidence="2">Belongs to the bZIP family.</text>
</comment>
<keyword evidence="7" id="KW-0175">Coiled coil</keyword>
<evidence type="ECO:0000256" key="4">
    <source>
        <dbReference type="ARBA" id="ARBA00023125"/>
    </source>
</evidence>
<dbReference type="OrthoDB" id="1642657at2759"/>
<evidence type="ECO:0000256" key="5">
    <source>
        <dbReference type="ARBA" id="ARBA00023163"/>
    </source>
</evidence>
<evidence type="ECO:0000256" key="7">
    <source>
        <dbReference type="SAM" id="Coils"/>
    </source>
</evidence>
<sequence>MGTSEGDKPIKSEKPTSPPQNFQEQINVHVYPDWAAVQVGKLLVFLAEYCAAWKFQAYYGAGAIPPPYFNPAVASGHAAHPYMWAPPQMIPPYGSPYAAIYPHAGIYGHSATPVVATPLTLEPPGGSANDSGSGKKPKEADVHPAAGNGNSNSNGNSECPRDGGVHGQSQSTDCGTEGSCDRSDNSTAREDNNRSNNGVSHSGIEAGIHASPSVLRKLGTYNGHMLPYPTIDANTGNGIVQGIPLASLKPVGSTPTPAPQMNHSSSVNANAINMTAPCAPRHAGVGVQDDRELKREKRKQSNRESARRSRLRKQAEMQELGRKVHSLTVENMALRSEINKLMEDSEKLRSENAALMEKLNNNKQSKQLKRACKKISKQENSLMNTENLLSRVNNSIANEDHERGIGEK</sequence>
<dbReference type="PROSITE" id="PS50217">
    <property type="entry name" value="BZIP"/>
    <property type="match status" value="1"/>
</dbReference>
<name>A0A9Q1L278_9CARY</name>
<feature type="region of interest" description="Disordered" evidence="8">
    <location>
        <begin position="1"/>
        <end position="21"/>
    </location>
</feature>
<accession>A0A9Q1L278</accession>
<reference evidence="10" key="1">
    <citation type="submission" date="2022-04" db="EMBL/GenBank/DDBJ databases">
        <title>Carnegiea gigantea Genome sequencing and assembly v2.</title>
        <authorList>
            <person name="Copetti D."/>
            <person name="Sanderson M.J."/>
            <person name="Burquez A."/>
            <person name="Wojciechowski M.F."/>
        </authorList>
    </citation>
    <scope>NUCLEOTIDE SEQUENCE</scope>
    <source>
        <strain evidence="10">SGP5-SGP5p</strain>
        <tissue evidence="10">Aerial part</tissue>
    </source>
</reference>
<evidence type="ECO:0000313" key="11">
    <source>
        <dbReference type="Proteomes" id="UP001153076"/>
    </source>
</evidence>
<dbReference type="GO" id="GO:0003700">
    <property type="term" value="F:DNA-binding transcription factor activity"/>
    <property type="evidence" value="ECO:0007669"/>
    <property type="project" value="InterPro"/>
</dbReference>
<dbReference type="Proteomes" id="UP001153076">
    <property type="component" value="Unassembled WGS sequence"/>
</dbReference>
<evidence type="ECO:0000256" key="8">
    <source>
        <dbReference type="SAM" id="MobiDB-lite"/>
    </source>
</evidence>
<keyword evidence="4" id="KW-0238">DNA-binding</keyword>
<organism evidence="10 11">
    <name type="scientific">Carnegiea gigantea</name>
    <dbReference type="NCBI Taxonomy" id="171969"/>
    <lineage>
        <taxon>Eukaryota</taxon>
        <taxon>Viridiplantae</taxon>
        <taxon>Streptophyta</taxon>
        <taxon>Embryophyta</taxon>
        <taxon>Tracheophyta</taxon>
        <taxon>Spermatophyta</taxon>
        <taxon>Magnoliopsida</taxon>
        <taxon>eudicotyledons</taxon>
        <taxon>Gunneridae</taxon>
        <taxon>Pentapetalae</taxon>
        <taxon>Caryophyllales</taxon>
        <taxon>Cactineae</taxon>
        <taxon>Cactaceae</taxon>
        <taxon>Cactoideae</taxon>
        <taxon>Echinocereeae</taxon>
        <taxon>Carnegiea</taxon>
    </lineage>
</organism>
<dbReference type="EMBL" id="JAKOGI010000003">
    <property type="protein sequence ID" value="KAJ8452732.1"/>
    <property type="molecule type" value="Genomic_DNA"/>
</dbReference>
<dbReference type="AlphaFoldDB" id="A0A9Q1L278"/>
<feature type="domain" description="BZIP" evidence="9">
    <location>
        <begin position="292"/>
        <end position="355"/>
    </location>
</feature>
<evidence type="ECO:0000256" key="1">
    <source>
        <dbReference type="ARBA" id="ARBA00004123"/>
    </source>
</evidence>
<evidence type="ECO:0000256" key="3">
    <source>
        <dbReference type="ARBA" id="ARBA00023015"/>
    </source>
</evidence>
<dbReference type="PANTHER" id="PTHR45967:SF38">
    <property type="entry name" value="G-BOX-BINDING FACTOR 2"/>
    <property type="match status" value="1"/>
</dbReference>
<dbReference type="SUPFAM" id="SSF57959">
    <property type="entry name" value="Leucine zipper domain"/>
    <property type="match status" value="1"/>
</dbReference>
<proteinExistence type="inferred from homology"/>
<dbReference type="InterPro" id="IPR046347">
    <property type="entry name" value="bZIP_sf"/>
</dbReference>
<evidence type="ECO:0000313" key="10">
    <source>
        <dbReference type="EMBL" id="KAJ8452732.1"/>
    </source>
</evidence>